<reference evidence="1" key="1">
    <citation type="submission" date="2023-11" db="EMBL/GenBank/DDBJ databases">
        <authorList>
            <person name="Poullet M."/>
        </authorList>
    </citation>
    <scope>NUCLEOTIDE SEQUENCE</scope>
    <source>
        <strain evidence="1">E1834</strain>
    </source>
</reference>
<dbReference type="Proteomes" id="UP001497535">
    <property type="component" value="Unassembled WGS sequence"/>
</dbReference>
<dbReference type="EMBL" id="CAVMJV010000059">
    <property type="protein sequence ID" value="CAK5085980.1"/>
    <property type="molecule type" value="Genomic_DNA"/>
</dbReference>
<sequence>MGPVKNRSPELNAAMTLWVSFLLTNKILHKKMRYEPYRMAKNEEFFVVVYRRLIAAVDWVEALADRVGGLSIEDRISLVKSCFGPLTLFKCSARTAVVTQNEDMLCLCNFAYVPRNISKAYNDA</sequence>
<keyword evidence="2" id="KW-1185">Reference proteome</keyword>
<evidence type="ECO:0000313" key="2">
    <source>
        <dbReference type="Proteomes" id="UP001497535"/>
    </source>
</evidence>
<comment type="caution">
    <text evidence="1">The sequence shown here is derived from an EMBL/GenBank/DDBJ whole genome shotgun (WGS) entry which is preliminary data.</text>
</comment>
<accession>A0ACB1A3G9</accession>
<organism evidence="1 2">
    <name type="scientific">Meloidogyne enterolobii</name>
    <name type="common">Root-knot nematode worm</name>
    <name type="synonym">Meloidogyne mayaguensis</name>
    <dbReference type="NCBI Taxonomy" id="390850"/>
    <lineage>
        <taxon>Eukaryota</taxon>
        <taxon>Metazoa</taxon>
        <taxon>Ecdysozoa</taxon>
        <taxon>Nematoda</taxon>
        <taxon>Chromadorea</taxon>
        <taxon>Rhabditida</taxon>
        <taxon>Tylenchina</taxon>
        <taxon>Tylenchomorpha</taxon>
        <taxon>Tylenchoidea</taxon>
        <taxon>Meloidogynidae</taxon>
        <taxon>Meloidogyninae</taxon>
        <taxon>Meloidogyne</taxon>
    </lineage>
</organism>
<name>A0ACB1A3G9_MELEN</name>
<proteinExistence type="predicted"/>
<gene>
    <name evidence="1" type="ORF">MENTE1834_LOCUS33457</name>
</gene>
<evidence type="ECO:0000313" key="1">
    <source>
        <dbReference type="EMBL" id="CAK5085980.1"/>
    </source>
</evidence>
<protein>
    <submittedName>
        <fullName evidence="1">Uncharacterized protein</fullName>
    </submittedName>
</protein>